<keyword evidence="4" id="KW-1185">Reference proteome</keyword>
<dbReference type="GO" id="GO:0006559">
    <property type="term" value="P:L-phenylalanine catabolic process"/>
    <property type="evidence" value="ECO:0007669"/>
    <property type="project" value="TreeGrafter"/>
</dbReference>
<dbReference type="OrthoDB" id="4951845at2759"/>
<organism evidence="3 4">
    <name type="scientific">Suillus luteus UH-Slu-Lm8-n1</name>
    <dbReference type="NCBI Taxonomy" id="930992"/>
    <lineage>
        <taxon>Eukaryota</taxon>
        <taxon>Fungi</taxon>
        <taxon>Dikarya</taxon>
        <taxon>Basidiomycota</taxon>
        <taxon>Agaricomycotina</taxon>
        <taxon>Agaricomycetes</taxon>
        <taxon>Agaricomycetidae</taxon>
        <taxon>Boletales</taxon>
        <taxon>Suillineae</taxon>
        <taxon>Suillaceae</taxon>
        <taxon>Suillus</taxon>
    </lineage>
</organism>
<accession>A0A0D0B4Q8</accession>
<dbReference type="InterPro" id="IPR036249">
    <property type="entry name" value="Thioredoxin-like_sf"/>
</dbReference>
<evidence type="ECO:0000313" key="4">
    <source>
        <dbReference type="Proteomes" id="UP000054485"/>
    </source>
</evidence>
<name>A0A0D0B4Q8_9AGAM</name>
<reference evidence="3 4" key="1">
    <citation type="submission" date="2014-04" db="EMBL/GenBank/DDBJ databases">
        <authorList>
            <consortium name="DOE Joint Genome Institute"/>
            <person name="Kuo A."/>
            <person name="Ruytinx J."/>
            <person name="Rineau F."/>
            <person name="Colpaert J."/>
            <person name="Kohler A."/>
            <person name="Nagy L.G."/>
            <person name="Floudas D."/>
            <person name="Copeland A."/>
            <person name="Barry K.W."/>
            <person name="Cichocki N."/>
            <person name="Veneault-Fourrey C."/>
            <person name="LaButti K."/>
            <person name="Lindquist E.A."/>
            <person name="Lipzen A."/>
            <person name="Lundell T."/>
            <person name="Morin E."/>
            <person name="Murat C."/>
            <person name="Sun H."/>
            <person name="Tunlid A."/>
            <person name="Henrissat B."/>
            <person name="Grigoriev I.V."/>
            <person name="Hibbett D.S."/>
            <person name="Martin F."/>
            <person name="Nordberg H.P."/>
            <person name="Cantor M.N."/>
            <person name="Hua S.X."/>
        </authorList>
    </citation>
    <scope>NUCLEOTIDE SEQUENCE [LARGE SCALE GENOMIC DNA]</scope>
    <source>
        <strain evidence="3 4">UH-Slu-Lm8-n1</strain>
    </source>
</reference>
<dbReference type="SUPFAM" id="SSF52833">
    <property type="entry name" value="Thioredoxin-like"/>
    <property type="match status" value="1"/>
</dbReference>
<dbReference type="Pfam" id="PF13417">
    <property type="entry name" value="GST_N_3"/>
    <property type="match status" value="1"/>
</dbReference>
<keyword evidence="1" id="KW-0732">Signal</keyword>
<dbReference type="PANTHER" id="PTHR42673:SF4">
    <property type="entry name" value="MALEYLACETOACETATE ISOMERASE"/>
    <property type="match status" value="1"/>
</dbReference>
<dbReference type="Proteomes" id="UP000054485">
    <property type="component" value="Unassembled WGS sequence"/>
</dbReference>
<dbReference type="Gene3D" id="1.20.1050.10">
    <property type="match status" value="1"/>
</dbReference>
<protein>
    <recommendedName>
        <fullName evidence="2">GST N-terminal domain-containing protein</fullName>
    </recommendedName>
</protein>
<dbReference type="HOGENOM" id="CLU_011226_4_0_1"/>
<dbReference type="GO" id="GO:0016034">
    <property type="term" value="F:maleylacetoacetate isomerase activity"/>
    <property type="evidence" value="ECO:0007669"/>
    <property type="project" value="TreeGrafter"/>
</dbReference>
<proteinExistence type="predicted"/>
<dbReference type="GO" id="GO:0004364">
    <property type="term" value="F:glutathione transferase activity"/>
    <property type="evidence" value="ECO:0007669"/>
    <property type="project" value="TreeGrafter"/>
</dbReference>
<dbReference type="EMBL" id="KN835134">
    <property type="protein sequence ID" value="KIK49016.1"/>
    <property type="molecule type" value="Genomic_DNA"/>
</dbReference>
<evidence type="ECO:0000256" key="1">
    <source>
        <dbReference type="SAM" id="SignalP"/>
    </source>
</evidence>
<dbReference type="InParanoid" id="A0A0D0B4Q8"/>
<dbReference type="InterPro" id="IPR036282">
    <property type="entry name" value="Glutathione-S-Trfase_C_sf"/>
</dbReference>
<feature type="signal peptide" evidence="1">
    <location>
        <begin position="1"/>
        <end position="16"/>
    </location>
</feature>
<dbReference type="PANTHER" id="PTHR42673">
    <property type="entry name" value="MALEYLACETOACETATE ISOMERASE"/>
    <property type="match status" value="1"/>
</dbReference>
<dbReference type="GO" id="GO:0006749">
    <property type="term" value="P:glutathione metabolic process"/>
    <property type="evidence" value="ECO:0007669"/>
    <property type="project" value="TreeGrafter"/>
</dbReference>
<dbReference type="Gene3D" id="3.40.30.10">
    <property type="entry name" value="Glutaredoxin"/>
    <property type="match status" value="1"/>
</dbReference>
<evidence type="ECO:0000313" key="3">
    <source>
        <dbReference type="EMBL" id="KIK49016.1"/>
    </source>
</evidence>
<dbReference type="InterPro" id="IPR054416">
    <property type="entry name" value="GST_UstS-like_C"/>
</dbReference>
<sequence>MAVTKIIFLDIPTVLSVPTSPNTWKVRLTLNYKELTYGTKWVETTDIESVCKSLGIPPTSVLTDGTPKYTLPALIDNTFTPPAFLSDSTPIIEYLERTYPDPDSSRALCPPASRALHALFEYHVAHSITAQLLPVMVMHMYDKKTPRDQVHFRERTEAALGKKLEDIELKGKEREEHWKKIEGAFDLLETVMRTRSGAGELFTGPNLSLADCTLGGLLLALRYDSPDEAWMKVSSWSDRKWIRYMAALSKWTAVE</sequence>
<feature type="chain" id="PRO_5002207846" description="GST N-terminal domain-containing protein" evidence="1">
    <location>
        <begin position="17"/>
        <end position="255"/>
    </location>
</feature>
<dbReference type="InterPro" id="IPR004045">
    <property type="entry name" value="Glutathione_S-Trfase_N"/>
</dbReference>
<feature type="domain" description="GST N-terminal" evidence="2">
    <location>
        <begin position="10"/>
        <end position="103"/>
    </location>
</feature>
<dbReference type="STRING" id="930992.A0A0D0B4Q8"/>
<dbReference type="AlphaFoldDB" id="A0A0D0B4Q8"/>
<reference evidence="4" key="2">
    <citation type="submission" date="2015-01" db="EMBL/GenBank/DDBJ databases">
        <title>Evolutionary Origins and Diversification of the Mycorrhizal Mutualists.</title>
        <authorList>
            <consortium name="DOE Joint Genome Institute"/>
            <consortium name="Mycorrhizal Genomics Consortium"/>
            <person name="Kohler A."/>
            <person name="Kuo A."/>
            <person name="Nagy L.G."/>
            <person name="Floudas D."/>
            <person name="Copeland A."/>
            <person name="Barry K.W."/>
            <person name="Cichocki N."/>
            <person name="Veneault-Fourrey C."/>
            <person name="LaButti K."/>
            <person name="Lindquist E.A."/>
            <person name="Lipzen A."/>
            <person name="Lundell T."/>
            <person name="Morin E."/>
            <person name="Murat C."/>
            <person name="Riley R."/>
            <person name="Ohm R."/>
            <person name="Sun H."/>
            <person name="Tunlid A."/>
            <person name="Henrissat B."/>
            <person name="Grigoriev I.V."/>
            <person name="Hibbett D.S."/>
            <person name="Martin F."/>
        </authorList>
    </citation>
    <scope>NUCLEOTIDE SEQUENCE [LARGE SCALE GENOMIC DNA]</scope>
    <source>
        <strain evidence="4">UH-Slu-Lm8-n1</strain>
    </source>
</reference>
<dbReference type="SUPFAM" id="SSF47616">
    <property type="entry name" value="GST C-terminal domain-like"/>
    <property type="match status" value="1"/>
</dbReference>
<evidence type="ECO:0000259" key="2">
    <source>
        <dbReference type="PROSITE" id="PS50404"/>
    </source>
</evidence>
<dbReference type="PROSITE" id="PS50404">
    <property type="entry name" value="GST_NTER"/>
    <property type="match status" value="1"/>
</dbReference>
<gene>
    <name evidence="3" type="ORF">CY34DRAFT_70551</name>
</gene>
<dbReference type="Pfam" id="PF22041">
    <property type="entry name" value="GST_C_7"/>
    <property type="match status" value="1"/>
</dbReference>